<gene>
    <name evidence="2" type="primary">LOC104767281</name>
</gene>
<evidence type="ECO:0000313" key="1">
    <source>
        <dbReference type="Proteomes" id="UP000694864"/>
    </source>
</evidence>
<sequence length="168" mass="18651">MEENKATLVERELDNKMHEFSSTVSYSPSFSCYASGDFSCYASGDFAAAAVKVSRESQMMMSYNIADHHQSAKADSVEDADFEFETSPLHEDTFVHFPPFKKDVVFVVNKKEDDDFEEAAAAENISESYSGSCLWSPLRSPAAGSKLQKLTANVEIFDLNLLTETAKN</sequence>
<dbReference type="GeneID" id="104767281"/>
<reference evidence="1" key="1">
    <citation type="journal article" date="2014" name="Nat. Commun.">
        <title>The emerging biofuel crop Camelina sativa retains a highly undifferentiated hexaploid genome structure.</title>
        <authorList>
            <person name="Kagale S."/>
            <person name="Koh C."/>
            <person name="Nixon J."/>
            <person name="Bollina V."/>
            <person name="Clarke W.E."/>
            <person name="Tuteja R."/>
            <person name="Spillane C."/>
            <person name="Robinson S.J."/>
            <person name="Links M.G."/>
            <person name="Clarke C."/>
            <person name="Higgins E.E."/>
            <person name="Huebert T."/>
            <person name="Sharpe A.G."/>
            <person name="Parkin I.A."/>
        </authorList>
    </citation>
    <scope>NUCLEOTIDE SEQUENCE [LARGE SCALE GENOMIC DNA]</scope>
    <source>
        <strain evidence="1">cv. DH55</strain>
    </source>
</reference>
<dbReference type="Proteomes" id="UP000694864">
    <property type="component" value="Chromosome 19"/>
</dbReference>
<proteinExistence type="predicted"/>
<keyword evidence="1" id="KW-1185">Reference proteome</keyword>
<evidence type="ECO:0000313" key="2">
    <source>
        <dbReference type="RefSeq" id="XP_010489627.1"/>
    </source>
</evidence>
<name>A0ABM0XR31_CAMSA</name>
<protein>
    <submittedName>
        <fullName evidence="2">Uncharacterized protein LOC104767281</fullName>
    </submittedName>
</protein>
<organism evidence="1 2">
    <name type="scientific">Camelina sativa</name>
    <name type="common">False flax</name>
    <name type="synonym">Myagrum sativum</name>
    <dbReference type="NCBI Taxonomy" id="90675"/>
    <lineage>
        <taxon>Eukaryota</taxon>
        <taxon>Viridiplantae</taxon>
        <taxon>Streptophyta</taxon>
        <taxon>Embryophyta</taxon>
        <taxon>Tracheophyta</taxon>
        <taxon>Spermatophyta</taxon>
        <taxon>Magnoliopsida</taxon>
        <taxon>eudicotyledons</taxon>
        <taxon>Gunneridae</taxon>
        <taxon>Pentapetalae</taxon>
        <taxon>rosids</taxon>
        <taxon>malvids</taxon>
        <taxon>Brassicales</taxon>
        <taxon>Brassicaceae</taxon>
        <taxon>Camelineae</taxon>
        <taxon>Camelina</taxon>
    </lineage>
</organism>
<dbReference type="RefSeq" id="XP_010489627.1">
    <property type="nucleotide sequence ID" value="XM_010491325.2"/>
</dbReference>
<accession>A0ABM0XR31</accession>
<reference evidence="2" key="2">
    <citation type="submission" date="2025-08" db="UniProtKB">
        <authorList>
            <consortium name="RefSeq"/>
        </authorList>
    </citation>
    <scope>IDENTIFICATION</scope>
    <source>
        <tissue evidence="2">Leaf</tissue>
    </source>
</reference>